<keyword evidence="2" id="KW-1185">Reference proteome</keyword>
<comment type="caution">
    <text evidence="1">The sequence shown here is derived from an EMBL/GenBank/DDBJ whole genome shotgun (WGS) entry which is preliminary data.</text>
</comment>
<dbReference type="Proteomes" id="UP000054843">
    <property type="component" value="Unassembled WGS sequence"/>
</dbReference>
<sequence length="82" mass="9548">MITHHYGDRYLHSAASETGFNALGLLAEDVKTRLGMSEFEISKFKNGLDKWNLISDTKRRFEVNNLQRNARLATEKMMCNRR</sequence>
<dbReference type="AlphaFoldDB" id="A0A0V1LZN4"/>
<dbReference type="EMBL" id="JYDO01000658">
    <property type="protein sequence ID" value="KRZ64923.1"/>
    <property type="molecule type" value="Genomic_DNA"/>
</dbReference>
<proteinExistence type="predicted"/>
<name>A0A0V1LZN4_9BILA</name>
<reference evidence="1 2" key="1">
    <citation type="submission" date="2015-01" db="EMBL/GenBank/DDBJ databases">
        <title>Evolution of Trichinella species and genotypes.</title>
        <authorList>
            <person name="Korhonen P.K."/>
            <person name="Edoardo P."/>
            <person name="Giuseppe L.R."/>
            <person name="Gasser R.B."/>
        </authorList>
    </citation>
    <scope>NUCLEOTIDE SEQUENCE [LARGE SCALE GENOMIC DNA]</scope>
    <source>
        <strain evidence="1">ISS1980</strain>
    </source>
</reference>
<protein>
    <submittedName>
        <fullName evidence="1">Uncharacterized protein</fullName>
    </submittedName>
</protein>
<gene>
    <name evidence="1" type="ORF">T10_13059</name>
</gene>
<organism evidence="1 2">
    <name type="scientific">Trichinella papuae</name>
    <dbReference type="NCBI Taxonomy" id="268474"/>
    <lineage>
        <taxon>Eukaryota</taxon>
        <taxon>Metazoa</taxon>
        <taxon>Ecdysozoa</taxon>
        <taxon>Nematoda</taxon>
        <taxon>Enoplea</taxon>
        <taxon>Dorylaimia</taxon>
        <taxon>Trichinellida</taxon>
        <taxon>Trichinellidae</taxon>
        <taxon>Trichinella</taxon>
    </lineage>
</organism>
<evidence type="ECO:0000313" key="1">
    <source>
        <dbReference type="EMBL" id="KRZ64923.1"/>
    </source>
</evidence>
<evidence type="ECO:0000313" key="2">
    <source>
        <dbReference type="Proteomes" id="UP000054843"/>
    </source>
</evidence>
<accession>A0A0V1LZN4</accession>